<name>A0AAW0DWL6_9AGAR</name>
<evidence type="ECO:0000313" key="2">
    <source>
        <dbReference type="EMBL" id="KAK7055661.1"/>
    </source>
</evidence>
<accession>A0AAW0DWL6</accession>
<reference evidence="2 3" key="1">
    <citation type="journal article" date="2024" name="J Genomics">
        <title>Draft genome sequencing and assembly of Favolaschia claudopus CIRM-BRFM 2984 isolated from oak limbs.</title>
        <authorList>
            <person name="Navarro D."/>
            <person name="Drula E."/>
            <person name="Chaduli D."/>
            <person name="Cazenave R."/>
            <person name="Ahrendt S."/>
            <person name="Wang J."/>
            <person name="Lipzen A."/>
            <person name="Daum C."/>
            <person name="Barry K."/>
            <person name="Grigoriev I.V."/>
            <person name="Favel A."/>
            <person name="Rosso M.N."/>
            <person name="Martin F."/>
        </authorList>
    </citation>
    <scope>NUCLEOTIDE SEQUENCE [LARGE SCALE GENOMIC DNA]</scope>
    <source>
        <strain evidence="2 3">CIRM-BRFM 2984</strain>
    </source>
</reference>
<comment type="caution">
    <text evidence="2">The sequence shown here is derived from an EMBL/GenBank/DDBJ whole genome shotgun (WGS) entry which is preliminary data.</text>
</comment>
<gene>
    <name evidence="2" type="ORF">R3P38DRAFT_3565132</name>
</gene>
<feature type="region of interest" description="Disordered" evidence="1">
    <location>
        <begin position="526"/>
        <end position="545"/>
    </location>
</feature>
<sequence>MCRELSQKKSLAQRMANAGLEPIGGPEDAPKAPSRSITQPLCYSIGEDRVEKRLPVLRRRERMESARVRMYTDWCENRGADTKRQQVHGRRYARMSNRTSSTHEELILKIRRSRGETREAVVYWEENGPTGTRDRRGADPMKAGTLPGLVAVTGRRNRPWSRPIIGAFGGGGGQEGGARLKAVGGASKELKSAYSRRSEADGQLQDHGRRNPRLPRPPSSHSVTKHGCSGFNLLSACERMPSDGVGTNLRVYGASEMTLRPLFRPVKESEERIARRMTLQNRASTSSAKSRTDAETPERRTTYALRVEAEYDAKPFPRPTSTRDRRNGDGMVGTPSSGTRSGVDRDYPWPVSRGDVSYALVQAWNAGAEVMEGAPSMGWVFTRNRRAKRMTSGGASNDLYRYPRDLAVNPYGFLDQLAFECGIQKTWGGGGGGGLRNGEEYGSAKIVLAVPAAQNGRAPERLVLLADALWNTGAASKDDHDGHGSRKAKGIGKGGTCNGARYEGSPPGLTLDGVRQVADCRGVNGIEPLKGKRGNVERAAVGQQT</sequence>
<dbReference type="AlphaFoldDB" id="A0AAW0DWL6"/>
<evidence type="ECO:0000313" key="3">
    <source>
        <dbReference type="Proteomes" id="UP001362999"/>
    </source>
</evidence>
<feature type="region of interest" description="Disordered" evidence="1">
    <location>
        <begin position="1"/>
        <end position="36"/>
    </location>
</feature>
<protein>
    <submittedName>
        <fullName evidence="2">Uncharacterized protein</fullName>
    </submittedName>
</protein>
<proteinExistence type="predicted"/>
<dbReference type="Proteomes" id="UP001362999">
    <property type="component" value="Unassembled WGS sequence"/>
</dbReference>
<feature type="compositionally biased region" description="Basic and acidic residues" evidence="1">
    <location>
        <begin position="189"/>
        <end position="209"/>
    </location>
</feature>
<keyword evidence="3" id="KW-1185">Reference proteome</keyword>
<feature type="region of interest" description="Disordered" evidence="1">
    <location>
        <begin position="189"/>
        <end position="226"/>
    </location>
</feature>
<feature type="compositionally biased region" description="Polar residues" evidence="1">
    <location>
        <begin position="279"/>
        <end position="289"/>
    </location>
</feature>
<feature type="region of interest" description="Disordered" evidence="1">
    <location>
        <begin position="475"/>
        <end position="499"/>
    </location>
</feature>
<dbReference type="EMBL" id="JAWWNJ010000005">
    <property type="protein sequence ID" value="KAK7055661.1"/>
    <property type="molecule type" value="Genomic_DNA"/>
</dbReference>
<feature type="compositionally biased region" description="Basic and acidic residues" evidence="1">
    <location>
        <begin position="290"/>
        <end position="328"/>
    </location>
</feature>
<organism evidence="2 3">
    <name type="scientific">Favolaschia claudopus</name>
    <dbReference type="NCBI Taxonomy" id="2862362"/>
    <lineage>
        <taxon>Eukaryota</taxon>
        <taxon>Fungi</taxon>
        <taxon>Dikarya</taxon>
        <taxon>Basidiomycota</taxon>
        <taxon>Agaricomycotina</taxon>
        <taxon>Agaricomycetes</taxon>
        <taxon>Agaricomycetidae</taxon>
        <taxon>Agaricales</taxon>
        <taxon>Marasmiineae</taxon>
        <taxon>Mycenaceae</taxon>
        <taxon>Favolaschia</taxon>
    </lineage>
</organism>
<feature type="region of interest" description="Disordered" evidence="1">
    <location>
        <begin position="279"/>
        <end position="347"/>
    </location>
</feature>
<evidence type="ECO:0000256" key="1">
    <source>
        <dbReference type="SAM" id="MobiDB-lite"/>
    </source>
</evidence>